<reference evidence="10" key="1">
    <citation type="submission" date="2018-11" db="EMBL/GenBank/DDBJ databases">
        <authorList>
            <person name="Alioto T."/>
            <person name="Alioto T."/>
        </authorList>
    </citation>
    <scope>NUCLEOTIDE SEQUENCE</scope>
</reference>
<evidence type="ECO:0000256" key="3">
    <source>
        <dbReference type="ARBA" id="ARBA00012663"/>
    </source>
</evidence>
<dbReference type="InterPro" id="IPR017853">
    <property type="entry name" value="GH"/>
</dbReference>
<keyword evidence="11" id="KW-1185">Reference proteome</keyword>
<dbReference type="SUPFAM" id="SSF51445">
    <property type="entry name" value="(Trans)glycosidases"/>
    <property type="match status" value="2"/>
</dbReference>
<dbReference type="SMART" id="SM01081">
    <property type="entry name" value="CHB_HEX"/>
    <property type="match status" value="2"/>
</dbReference>
<dbReference type="InterPro" id="IPR025705">
    <property type="entry name" value="Beta_hexosaminidase_sua/sub"/>
</dbReference>
<dbReference type="InterPro" id="IPR015882">
    <property type="entry name" value="HEX_bac_N"/>
</dbReference>
<dbReference type="PANTHER" id="PTHR22600">
    <property type="entry name" value="BETA-HEXOSAMINIDASE"/>
    <property type="match status" value="1"/>
</dbReference>
<name>A0A8B6CBL7_MYTGA</name>
<dbReference type="OrthoDB" id="428480at2759"/>
<dbReference type="PRINTS" id="PR00738">
    <property type="entry name" value="GLHYDRLASE20"/>
</dbReference>
<dbReference type="EC" id="3.2.1.52" evidence="3"/>
<dbReference type="Pfam" id="PF02838">
    <property type="entry name" value="Glyco_hydro_20b"/>
    <property type="match status" value="2"/>
</dbReference>
<dbReference type="PANTHER" id="PTHR22600:SF57">
    <property type="entry name" value="BETA-N-ACETYLHEXOSAMINIDASE"/>
    <property type="match status" value="1"/>
</dbReference>
<dbReference type="SUPFAM" id="SSF81296">
    <property type="entry name" value="E set domains"/>
    <property type="match status" value="2"/>
</dbReference>
<evidence type="ECO:0000256" key="1">
    <source>
        <dbReference type="ARBA" id="ARBA00001231"/>
    </source>
</evidence>
<dbReference type="InterPro" id="IPR004867">
    <property type="entry name" value="CHB_C_dom"/>
</dbReference>
<feature type="domain" description="Chitobiase/beta-hexosaminidases N-terminal" evidence="9">
    <location>
        <begin position="34"/>
        <end position="198"/>
    </location>
</feature>
<gene>
    <name evidence="10" type="ORF">MGAL_10B088204</name>
</gene>
<dbReference type="InterPro" id="IPR008965">
    <property type="entry name" value="CBM2/CBM3_carb-bd_dom_sf"/>
</dbReference>
<evidence type="ECO:0000256" key="8">
    <source>
        <dbReference type="PIRSR" id="PIRSR625705-1"/>
    </source>
</evidence>
<evidence type="ECO:0000256" key="2">
    <source>
        <dbReference type="ARBA" id="ARBA00006285"/>
    </source>
</evidence>
<dbReference type="InterPro" id="IPR004866">
    <property type="entry name" value="CHB/HEX_N_dom"/>
</dbReference>
<dbReference type="Proteomes" id="UP000596742">
    <property type="component" value="Unassembled WGS sequence"/>
</dbReference>
<feature type="domain" description="Chitobiase/beta-hexosaminidases N-terminal" evidence="9">
    <location>
        <begin position="874"/>
        <end position="1030"/>
    </location>
</feature>
<feature type="active site" description="Proton donor" evidence="8">
    <location>
        <position position="537"/>
    </location>
</feature>
<proteinExistence type="inferred from homology"/>
<dbReference type="Pfam" id="PF00728">
    <property type="entry name" value="Glyco_hydro_20"/>
    <property type="match status" value="2"/>
</dbReference>
<dbReference type="Gene3D" id="3.20.20.80">
    <property type="entry name" value="Glycosidases"/>
    <property type="match status" value="2"/>
</dbReference>
<evidence type="ECO:0000256" key="5">
    <source>
        <dbReference type="ARBA" id="ARBA00023295"/>
    </source>
</evidence>
<evidence type="ECO:0000259" key="9">
    <source>
        <dbReference type="SMART" id="SM01081"/>
    </source>
</evidence>
<dbReference type="GO" id="GO:0030247">
    <property type="term" value="F:polysaccharide binding"/>
    <property type="evidence" value="ECO:0007669"/>
    <property type="project" value="InterPro"/>
</dbReference>
<comment type="catalytic activity">
    <reaction evidence="1">
        <text>Hydrolysis of terminal non-reducing N-acetyl-D-hexosamine residues in N-acetyl-beta-D-hexosaminides.</text>
        <dbReference type="EC" id="3.2.1.52"/>
    </reaction>
</comment>
<dbReference type="InterPro" id="IPR014756">
    <property type="entry name" value="Ig_E-set"/>
</dbReference>
<dbReference type="Gene3D" id="2.60.40.10">
    <property type="entry name" value="Immunoglobulins"/>
    <property type="match status" value="2"/>
</dbReference>
<dbReference type="GO" id="GO:0016020">
    <property type="term" value="C:membrane"/>
    <property type="evidence" value="ECO:0007669"/>
    <property type="project" value="TreeGrafter"/>
</dbReference>
<evidence type="ECO:0000256" key="6">
    <source>
        <dbReference type="ARBA" id="ARBA00030512"/>
    </source>
</evidence>
<sequence>MCASSYYFLRHLFYLADCIYGQVSTQEELDDIARNLRIEVHVVDNLQFNGRKHLFRIMFENKGSHSLSGLNWKIFFYSFFIIEEEHVLSLDGNSILPGGYILNESKLRIDHAKGSLYSLTPVEDFLEIKPNTTREIRFFGSNWAISTSDIPPNWYITVDGLSPRVFESTSGDFVGNFDEPNQWKRTKSDLYNPYTPLDRFEKYKDMRKTPKKKIAIPTPKSVIHYDASETLDMHGDVNIVHNGFTNEATYLANKTTFKPVNSVVTGTINIHLSANGTMTALEGYTLEIDPLSKTISITAKTNNGIFYGVQTLLSILADGYKIPKLLIEDEPRYEFRGMHVDIARNFRPKSTLLKLLDAMATYKLNKLHLHATDDEGWRLEIKDLPELTQIGSKRCHSSSENDCLIPQLGSGPDNSTSGSGYLSIQDYQEILKYAKDRHIEVIPEVDMPGHARAAIKAMESRYKRLMKNNQKENAEKFRLFDPSDSSVYLSVQYFGDNALSPCIESTFNFVDKVVKEIKAMHDIVGTPLKIFHFGGDEVAKNAWSNSASCRKLGFNSTKRNEIRTSLKKMFAQRVANITHKHGLNLLGWEDGFSEGNGKPFDRALFPNGDVYSNAWDNVWEWGEARRAYNFANAGYKIVMSHATHLYFDHPYDPDPEERGLYWAPRFTDTFKTFGFMPDKLYENIDVSRMGAKLNRSKICGENDVNCPSLQVPENIIGMQGHLWSETVLTESNFYYMVFPRLLALAERAWHKGLWEDEISKNKRDQKMKDDWGDFTETLGDRELKRLDEMGIEYRISPPGARVSGNIAIVNGEYKSSHIEYSNDSGKIWKIVPRKWNLTDKFDVLLRTKSVDGRRSSRSVKFNPVDQEMIDYLAENLDISFNVLDNLVDTDKSFLQRISITNIGSTTILPGNWSIFFYHIRAINSLKPLLLPGCGMLLEHIAGSLYKLTPDKSTFINIDPQGQVNCQFHAKYWSVAVTDNMPNWYVWSHGTQAKTIHSTYGEDLSFIGPYDTKNKWKRYPSDRYDPFLPRTRYVMNSDVANLGDASEIVKEGTYVIPTPQYMTTDTTKSVQISALDGWVVLASSDFPKEVVLVSDFYAINISVPNQMSKIIRFIKRDISKFPTSLAKTEAYFLEVKPELHEIRVTVNSPKGAFYAVQTLKRLSVEVAKNSYRVYNIYISDAPRYDYRGMFLDVGRNFHTKEEIKVLLDFMSVYKLNKFQLHLSEDEGWRLEIPGLEELTTVGSNRCHDLKERICTASQLGSGPHKNNSGSGFYTVAEYQEILRYANDRYIQIIPEFDMPGHARAAIVSMKERKRIYDMRKNSSMAEQYLLHDPDDVSEYMSVQWFVDNAVNPCIESTYTFIDHLVTEVKAMHDGIQNLEIFSFGGDETAKGAWEKSPKCREFIANNIGIDSVSDLKEHFARRVGSIAGEKGLDISAWEDGLMHGKTPFDLTQLVPNGRKAYTSAWDNVWEKGGGDRSYRLANVGYKVILALATHLYFDHPYEPDPAERGYYWATRYTDTRKAFGFIPDNIYANADVKRNGEPLTESEICGGNTCYELAKPENIMGMMGLVWSETSRTKDQLHDRYFPRMLAVAERAWHKAKWENISKKNDRMMEINKDWTNFANRLGYRELKHLDNLGIKYRVPLPGAKMSGDTLKTNTAFPGLVVEHSQDNRTWNIGKLDGFSKTFLRTKSADGLRTSRIILVSKTTSAAISEKYSITVFVASCILSFSLL</sequence>
<dbReference type="Gene3D" id="3.30.379.10">
    <property type="entry name" value="Chitobiase/beta-hexosaminidase domain 2-like"/>
    <property type="match status" value="2"/>
</dbReference>
<protein>
    <recommendedName>
        <fullName evidence="3">beta-N-acetylhexosaminidase</fullName>
        <ecNumber evidence="3">3.2.1.52</ecNumber>
    </recommendedName>
    <alternativeName>
        <fullName evidence="6">Beta-N-acetylhexosaminidase</fullName>
    </alternativeName>
    <alternativeName>
        <fullName evidence="7">N-acetyl-beta-glucosaminidase</fullName>
    </alternativeName>
</protein>
<dbReference type="Pfam" id="PF03174">
    <property type="entry name" value="CHB_HEX_C"/>
    <property type="match status" value="2"/>
</dbReference>
<dbReference type="SUPFAM" id="SSF55545">
    <property type="entry name" value="beta-N-acetylhexosaminidase-like domain"/>
    <property type="match status" value="2"/>
</dbReference>
<evidence type="ECO:0000256" key="4">
    <source>
        <dbReference type="ARBA" id="ARBA00022801"/>
    </source>
</evidence>
<organism evidence="10 11">
    <name type="scientific">Mytilus galloprovincialis</name>
    <name type="common">Mediterranean mussel</name>
    <dbReference type="NCBI Taxonomy" id="29158"/>
    <lineage>
        <taxon>Eukaryota</taxon>
        <taxon>Metazoa</taxon>
        <taxon>Spiralia</taxon>
        <taxon>Lophotrochozoa</taxon>
        <taxon>Mollusca</taxon>
        <taxon>Bivalvia</taxon>
        <taxon>Autobranchia</taxon>
        <taxon>Pteriomorphia</taxon>
        <taxon>Mytilida</taxon>
        <taxon>Mytiloidea</taxon>
        <taxon>Mytilidae</taxon>
        <taxon>Mytilinae</taxon>
        <taxon>Mytilus</taxon>
    </lineage>
</organism>
<evidence type="ECO:0000313" key="10">
    <source>
        <dbReference type="EMBL" id="VDI02255.1"/>
    </source>
</evidence>
<dbReference type="SUPFAM" id="SSF49384">
    <property type="entry name" value="Carbohydrate-binding domain"/>
    <property type="match status" value="2"/>
</dbReference>
<accession>A0A8B6CBL7</accession>
<dbReference type="Pfam" id="PF03173">
    <property type="entry name" value="CHB_HEX"/>
    <property type="match status" value="2"/>
</dbReference>
<dbReference type="InterPro" id="IPR015883">
    <property type="entry name" value="Glyco_hydro_20_cat"/>
</dbReference>
<dbReference type="GO" id="GO:0004563">
    <property type="term" value="F:beta-N-acetylhexosaminidase activity"/>
    <property type="evidence" value="ECO:0007669"/>
    <property type="project" value="UniProtKB-EC"/>
</dbReference>
<dbReference type="GO" id="GO:0030203">
    <property type="term" value="P:glycosaminoglycan metabolic process"/>
    <property type="evidence" value="ECO:0007669"/>
    <property type="project" value="TreeGrafter"/>
</dbReference>
<evidence type="ECO:0000313" key="11">
    <source>
        <dbReference type="Proteomes" id="UP000596742"/>
    </source>
</evidence>
<dbReference type="GO" id="GO:0005975">
    <property type="term" value="P:carbohydrate metabolic process"/>
    <property type="evidence" value="ECO:0007669"/>
    <property type="project" value="InterPro"/>
</dbReference>
<comment type="caution">
    <text evidence="10">The sequence shown here is derived from an EMBL/GenBank/DDBJ whole genome shotgun (WGS) entry which is preliminary data.</text>
</comment>
<evidence type="ECO:0000256" key="7">
    <source>
        <dbReference type="ARBA" id="ARBA00033000"/>
    </source>
</evidence>
<comment type="similarity">
    <text evidence="2">Belongs to the glycosyl hydrolase 20 family.</text>
</comment>
<dbReference type="EMBL" id="UYJE01001444">
    <property type="protein sequence ID" value="VDI02255.1"/>
    <property type="molecule type" value="Genomic_DNA"/>
</dbReference>
<keyword evidence="5 10" id="KW-0326">Glycosidase</keyword>
<dbReference type="Gene3D" id="2.60.40.290">
    <property type="match status" value="2"/>
</dbReference>
<dbReference type="InterPro" id="IPR013783">
    <property type="entry name" value="Ig-like_fold"/>
</dbReference>
<keyword evidence="4 10" id="KW-0378">Hydrolase</keyword>
<dbReference type="InterPro" id="IPR029018">
    <property type="entry name" value="Hex-like_dom2"/>
</dbReference>
<dbReference type="InterPro" id="IPR012291">
    <property type="entry name" value="CBM2_carb-bd_dom_sf"/>
</dbReference>